<dbReference type="InterPro" id="IPR032347">
    <property type="entry name" value="DUF4864"/>
</dbReference>
<dbReference type="Proteomes" id="UP000198793">
    <property type="component" value="Unassembled WGS sequence"/>
</dbReference>
<organism evidence="2 3">
    <name type="scientific">Aureimonas jatrophae</name>
    <dbReference type="NCBI Taxonomy" id="1166073"/>
    <lineage>
        <taxon>Bacteria</taxon>
        <taxon>Pseudomonadati</taxon>
        <taxon>Pseudomonadota</taxon>
        <taxon>Alphaproteobacteria</taxon>
        <taxon>Hyphomicrobiales</taxon>
        <taxon>Aurantimonadaceae</taxon>
        <taxon>Aureimonas</taxon>
    </lineage>
</organism>
<evidence type="ECO:0008006" key="4">
    <source>
        <dbReference type="Google" id="ProtNLM"/>
    </source>
</evidence>
<dbReference type="Pfam" id="PF16156">
    <property type="entry name" value="DUF4864"/>
    <property type="match status" value="1"/>
</dbReference>
<evidence type="ECO:0000313" key="3">
    <source>
        <dbReference type="Proteomes" id="UP000198793"/>
    </source>
</evidence>
<sequence length="142" mass="15220">MGRLTLQTVAVVTVAMVMGMYALPARADDASDTRAVISAQMQAFRQGNADAAYSFAAPGIRAIFPTPEGFLAMVMNGYAPVYQANDVTYGPIGTEGSGLRQEVFITDREGRSWIASYTLERQPDGSLKITSCAIRRGTDVST</sequence>
<gene>
    <name evidence="2" type="ORF">SAMN05192530_11393</name>
</gene>
<feature type="signal peptide" evidence="1">
    <location>
        <begin position="1"/>
        <end position="27"/>
    </location>
</feature>
<keyword evidence="3" id="KW-1185">Reference proteome</keyword>
<evidence type="ECO:0000313" key="2">
    <source>
        <dbReference type="EMBL" id="SDO79186.1"/>
    </source>
</evidence>
<dbReference type="STRING" id="1166073.SAMN05192530_11393"/>
<feature type="chain" id="PRO_5011586637" description="DUF4864 domain-containing protein" evidence="1">
    <location>
        <begin position="28"/>
        <end position="142"/>
    </location>
</feature>
<proteinExistence type="predicted"/>
<keyword evidence="1" id="KW-0732">Signal</keyword>
<name>A0A1H0MFZ1_9HYPH</name>
<protein>
    <recommendedName>
        <fullName evidence="4">DUF4864 domain-containing protein</fullName>
    </recommendedName>
</protein>
<accession>A0A1H0MFZ1</accession>
<evidence type="ECO:0000256" key="1">
    <source>
        <dbReference type="SAM" id="SignalP"/>
    </source>
</evidence>
<reference evidence="2 3" key="1">
    <citation type="submission" date="2016-10" db="EMBL/GenBank/DDBJ databases">
        <authorList>
            <person name="de Groot N.N."/>
        </authorList>
    </citation>
    <scope>NUCLEOTIDE SEQUENCE [LARGE SCALE GENOMIC DNA]</scope>
    <source>
        <strain evidence="3">L7-484,KACC 16230,DSM 25025</strain>
    </source>
</reference>
<dbReference type="EMBL" id="FNIT01000013">
    <property type="protein sequence ID" value="SDO79186.1"/>
    <property type="molecule type" value="Genomic_DNA"/>
</dbReference>
<dbReference type="AlphaFoldDB" id="A0A1H0MFZ1"/>